<feature type="domain" description="Aminotransferase class I/classII large" evidence="6">
    <location>
        <begin position="32"/>
        <end position="390"/>
    </location>
</feature>
<keyword evidence="4 7" id="KW-0808">Transferase</keyword>
<dbReference type="PANTHER" id="PTHR46383:SF1">
    <property type="entry name" value="ASPARTATE AMINOTRANSFERASE"/>
    <property type="match status" value="1"/>
</dbReference>
<dbReference type="GO" id="GO:0030170">
    <property type="term" value="F:pyridoxal phosphate binding"/>
    <property type="evidence" value="ECO:0007669"/>
    <property type="project" value="InterPro"/>
</dbReference>
<evidence type="ECO:0000256" key="4">
    <source>
        <dbReference type="ARBA" id="ARBA00022679"/>
    </source>
</evidence>
<dbReference type="InterPro" id="IPR015421">
    <property type="entry name" value="PyrdxlP-dep_Trfase_major"/>
</dbReference>
<dbReference type="STRING" id="1499966.U14_06045"/>
<dbReference type="CDD" id="cd00609">
    <property type="entry name" value="AAT_like"/>
    <property type="match status" value="1"/>
</dbReference>
<evidence type="ECO:0000256" key="2">
    <source>
        <dbReference type="ARBA" id="ARBA00007441"/>
    </source>
</evidence>
<dbReference type="GO" id="GO:0008483">
    <property type="term" value="F:transaminase activity"/>
    <property type="evidence" value="ECO:0007669"/>
    <property type="project" value="UniProtKB-KW"/>
</dbReference>
<dbReference type="Gene3D" id="3.40.640.10">
    <property type="entry name" value="Type I PLP-dependent aspartate aminotransferase-like (Major domain)"/>
    <property type="match status" value="1"/>
</dbReference>
<name>A0A081BTM6_9BACT</name>
<evidence type="ECO:0000256" key="3">
    <source>
        <dbReference type="ARBA" id="ARBA00022576"/>
    </source>
</evidence>
<gene>
    <name evidence="7" type="ORF">U14_06045</name>
</gene>
<evidence type="ECO:0000259" key="6">
    <source>
        <dbReference type="Pfam" id="PF00155"/>
    </source>
</evidence>
<dbReference type="AlphaFoldDB" id="A0A081BTM6"/>
<comment type="similarity">
    <text evidence="2">Belongs to the class-I pyridoxal-phosphate-dependent aminotransferase family.</text>
</comment>
<organism evidence="7">
    <name type="scientific">Candidatus Moduliflexus flocculans</name>
    <dbReference type="NCBI Taxonomy" id="1499966"/>
    <lineage>
        <taxon>Bacteria</taxon>
        <taxon>Candidatus Moduliflexota</taxon>
        <taxon>Candidatus Moduliflexia</taxon>
        <taxon>Candidatus Moduliflexales</taxon>
        <taxon>Candidatus Moduliflexaceae</taxon>
    </lineage>
</organism>
<dbReference type="InterPro" id="IPR015424">
    <property type="entry name" value="PyrdxlP-dep_Trfase"/>
</dbReference>
<dbReference type="HOGENOM" id="CLU_017584_4_3_0"/>
<dbReference type="InterPro" id="IPR004839">
    <property type="entry name" value="Aminotransferase_I/II_large"/>
</dbReference>
<evidence type="ECO:0000256" key="5">
    <source>
        <dbReference type="ARBA" id="ARBA00022898"/>
    </source>
</evidence>
<evidence type="ECO:0000313" key="7">
    <source>
        <dbReference type="EMBL" id="GAK54757.1"/>
    </source>
</evidence>
<keyword evidence="3 7" id="KW-0032">Aminotransferase</keyword>
<accession>A0A081BTM6</accession>
<proteinExistence type="inferred from homology"/>
<reference evidence="7" key="1">
    <citation type="journal article" date="2015" name="PeerJ">
        <title>First genomic representation of candidate bacterial phylum KSB3 points to enhanced environmental sensing as a trigger of wastewater bulking.</title>
        <authorList>
            <person name="Sekiguchi Y."/>
            <person name="Ohashi A."/>
            <person name="Parks D.H."/>
            <person name="Yamauchi T."/>
            <person name="Tyson G.W."/>
            <person name="Hugenholtz P."/>
        </authorList>
    </citation>
    <scope>NUCLEOTIDE SEQUENCE [LARGE SCALE GENOMIC DNA]</scope>
</reference>
<dbReference type="GO" id="GO:0006520">
    <property type="term" value="P:amino acid metabolic process"/>
    <property type="evidence" value="ECO:0007669"/>
    <property type="project" value="InterPro"/>
</dbReference>
<dbReference type="PANTHER" id="PTHR46383">
    <property type="entry name" value="ASPARTATE AMINOTRANSFERASE"/>
    <property type="match status" value="1"/>
</dbReference>
<sequence length="396" mass="44604">MRPYADRMARLGTETAFVVLGEVKKLEAQGKSVVSFCIGEPDFDTPANIREAAKQALDEGFTHYGPSAGLPDFRKICADYLNQTRRNVRYAPEEIVVTPGAKPLVFFGMLAMINEGDEVIYPNPGYPIYESMINFVGATPVPLPLLEEREFVFDVAALKRLITGKTRMIILNSPQNPCGGVISRDDLAEVAKIVREHDLWVLSDEVYSRILYEGEFESISQFEGMKERMILIDGHSKTFAMTGWRLGYGAMNTELVEKIARLMTNSVSCTTTFIQIAGKEAYLGQQEETAKMVARFKRRRDMIVDGLNEIPGVRCLRPKGSFYVFPNVTEVCRRKGFADSKALQDYLLYDVGVAALSRSFFGHKNIGEDQEYLRFSYATSEENIQEGLRRMKQALV</sequence>
<dbReference type="Gene3D" id="3.90.1150.10">
    <property type="entry name" value="Aspartate Aminotransferase, domain 1"/>
    <property type="match status" value="1"/>
</dbReference>
<protein>
    <submittedName>
        <fullName evidence="7">Aminotransferase</fullName>
    </submittedName>
</protein>
<evidence type="ECO:0000313" key="8">
    <source>
        <dbReference type="Proteomes" id="UP000030700"/>
    </source>
</evidence>
<comment type="cofactor">
    <cofactor evidence="1">
        <name>pyridoxal 5'-phosphate</name>
        <dbReference type="ChEBI" id="CHEBI:597326"/>
    </cofactor>
</comment>
<keyword evidence="8" id="KW-1185">Reference proteome</keyword>
<dbReference type="InterPro" id="IPR050596">
    <property type="entry name" value="AspAT/PAT-like"/>
</dbReference>
<dbReference type="EMBL" id="DF820462">
    <property type="protein sequence ID" value="GAK54757.1"/>
    <property type="molecule type" value="Genomic_DNA"/>
</dbReference>
<dbReference type="Proteomes" id="UP000030700">
    <property type="component" value="Unassembled WGS sequence"/>
</dbReference>
<evidence type="ECO:0000256" key="1">
    <source>
        <dbReference type="ARBA" id="ARBA00001933"/>
    </source>
</evidence>
<dbReference type="SUPFAM" id="SSF53383">
    <property type="entry name" value="PLP-dependent transferases"/>
    <property type="match status" value="1"/>
</dbReference>
<dbReference type="InterPro" id="IPR015422">
    <property type="entry name" value="PyrdxlP-dep_Trfase_small"/>
</dbReference>
<dbReference type="Pfam" id="PF00155">
    <property type="entry name" value="Aminotran_1_2"/>
    <property type="match status" value="1"/>
</dbReference>
<keyword evidence="5" id="KW-0663">Pyridoxal phosphate</keyword>